<sequence length="141" mass="15951">MIEQQKNEGVEAFQGKATLILLNTMGLPIVRHIRVLKAQLHSNEYQCQTLRLIYIERMYRKRIDVHFTDNEVAIAHGWQTVQGAFNTFEQTVEAAAQQGEVQAVAETEWTAFEPTAFQAMLSQLTDILYIQAKPTQAGAEA</sequence>
<organism evidence="1 2">
    <name type="scientific">Stenomitos frigidus ULC18</name>
    <dbReference type="NCBI Taxonomy" id="2107698"/>
    <lineage>
        <taxon>Bacteria</taxon>
        <taxon>Bacillati</taxon>
        <taxon>Cyanobacteriota</taxon>
        <taxon>Cyanophyceae</taxon>
        <taxon>Leptolyngbyales</taxon>
        <taxon>Leptolyngbyaceae</taxon>
        <taxon>Stenomitos</taxon>
    </lineage>
</organism>
<protein>
    <submittedName>
        <fullName evidence="1">Uncharacterized protein</fullName>
    </submittedName>
</protein>
<reference evidence="1 2" key="2">
    <citation type="submission" date="2018-03" db="EMBL/GenBank/DDBJ databases">
        <title>The ancient ancestry and fast evolution of plastids.</title>
        <authorList>
            <person name="Moore K.R."/>
            <person name="Magnabosco C."/>
            <person name="Momper L."/>
            <person name="Gold D.A."/>
            <person name="Bosak T."/>
            <person name="Fournier G.P."/>
        </authorList>
    </citation>
    <scope>NUCLEOTIDE SEQUENCE [LARGE SCALE GENOMIC DNA]</scope>
    <source>
        <strain evidence="1 2">ULC18</strain>
    </source>
</reference>
<accession>A0A2T1E806</accession>
<dbReference type="RefSeq" id="WP_106256622.1">
    <property type="nucleotide sequence ID" value="NZ_CAWNSW010000087.1"/>
</dbReference>
<keyword evidence="2" id="KW-1185">Reference proteome</keyword>
<dbReference type="EMBL" id="PVWK01000072">
    <property type="protein sequence ID" value="PSB28858.1"/>
    <property type="molecule type" value="Genomic_DNA"/>
</dbReference>
<comment type="caution">
    <text evidence="1">The sequence shown here is derived from an EMBL/GenBank/DDBJ whole genome shotgun (WGS) entry which is preliminary data.</text>
</comment>
<name>A0A2T1E806_9CYAN</name>
<reference evidence="2" key="1">
    <citation type="submission" date="2018-02" db="EMBL/GenBank/DDBJ databases">
        <authorList>
            <person name="Moore K."/>
            <person name="Momper L."/>
        </authorList>
    </citation>
    <scope>NUCLEOTIDE SEQUENCE [LARGE SCALE GENOMIC DNA]</scope>
    <source>
        <strain evidence="2">ULC18</strain>
    </source>
</reference>
<evidence type="ECO:0000313" key="2">
    <source>
        <dbReference type="Proteomes" id="UP000239576"/>
    </source>
</evidence>
<evidence type="ECO:0000313" key="1">
    <source>
        <dbReference type="EMBL" id="PSB28858.1"/>
    </source>
</evidence>
<dbReference type="AlphaFoldDB" id="A0A2T1E806"/>
<dbReference type="Proteomes" id="UP000239576">
    <property type="component" value="Unassembled WGS sequence"/>
</dbReference>
<proteinExistence type="predicted"/>
<gene>
    <name evidence="1" type="ORF">C7B82_12465</name>
</gene>